<dbReference type="PANTHER" id="PTHR22959">
    <property type="entry name" value="PYM PROTEIN"/>
    <property type="match status" value="1"/>
</dbReference>
<feature type="region of interest" description="Disordered" evidence="1">
    <location>
        <begin position="1"/>
        <end position="157"/>
    </location>
</feature>
<dbReference type="PANTHER" id="PTHR22959:SF0">
    <property type="entry name" value="PARTNER OF Y14 AND MAGO"/>
    <property type="match status" value="1"/>
</dbReference>
<dbReference type="OrthoDB" id="21625at2759"/>
<dbReference type="GO" id="GO:0005737">
    <property type="term" value="C:cytoplasm"/>
    <property type="evidence" value="ECO:0007669"/>
    <property type="project" value="TreeGrafter"/>
</dbReference>
<name>A0A8S1IVT8_9CHLO</name>
<organism evidence="3 4">
    <name type="scientific">Ostreobium quekettii</name>
    <dbReference type="NCBI Taxonomy" id="121088"/>
    <lineage>
        <taxon>Eukaryota</taxon>
        <taxon>Viridiplantae</taxon>
        <taxon>Chlorophyta</taxon>
        <taxon>core chlorophytes</taxon>
        <taxon>Ulvophyceae</taxon>
        <taxon>TCBD clade</taxon>
        <taxon>Bryopsidales</taxon>
        <taxon>Ostreobineae</taxon>
        <taxon>Ostreobiaceae</taxon>
        <taxon>Ostreobium</taxon>
    </lineage>
</organism>
<comment type="caution">
    <text evidence="3">The sequence shown here is derived from an EMBL/GenBank/DDBJ whole genome shotgun (WGS) entry which is preliminary data.</text>
</comment>
<dbReference type="AlphaFoldDB" id="A0A8S1IVT8"/>
<reference evidence="3" key="1">
    <citation type="submission" date="2020-12" db="EMBL/GenBank/DDBJ databases">
        <authorList>
            <person name="Iha C."/>
        </authorList>
    </citation>
    <scope>NUCLEOTIDE SEQUENCE</scope>
</reference>
<keyword evidence="4" id="KW-1185">Reference proteome</keyword>
<accession>A0A8S1IVT8</accession>
<gene>
    <name evidence="3" type="ORF">OSTQU699_LOCUS789</name>
</gene>
<dbReference type="SMART" id="SM01273">
    <property type="entry name" value="Mago-bind"/>
    <property type="match status" value="1"/>
</dbReference>
<feature type="compositionally biased region" description="Basic residues" evidence="1">
    <location>
        <begin position="80"/>
        <end position="93"/>
    </location>
</feature>
<dbReference type="Proteomes" id="UP000708148">
    <property type="component" value="Unassembled WGS sequence"/>
</dbReference>
<proteinExistence type="predicted"/>
<feature type="compositionally biased region" description="Acidic residues" evidence="1">
    <location>
        <begin position="99"/>
        <end position="108"/>
    </location>
</feature>
<feature type="compositionally biased region" description="Basic and acidic residues" evidence="1">
    <location>
        <begin position="22"/>
        <end position="36"/>
    </location>
</feature>
<protein>
    <recommendedName>
        <fullName evidence="2">WIBG Mago-binding domain-containing protein</fullName>
    </recommendedName>
</protein>
<dbReference type="Pfam" id="PF09282">
    <property type="entry name" value="Mago-bind"/>
    <property type="match status" value="1"/>
</dbReference>
<dbReference type="GO" id="GO:1903259">
    <property type="term" value="P:exon-exon junction complex disassembly"/>
    <property type="evidence" value="ECO:0007669"/>
    <property type="project" value="InterPro"/>
</dbReference>
<dbReference type="InterPro" id="IPR036348">
    <property type="entry name" value="WIBG_N_sf"/>
</dbReference>
<dbReference type="InterPro" id="IPR015362">
    <property type="entry name" value="WIBG_mago-bd"/>
</dbReference>
<feature type="domain" description="WIBG Mago-binding" evidence="2">
    <location>
        <begin position="14"/>
        <end position="40"/>
    </location>
</feature>
<evidence type="ECO:0000313" key="4">
    <source>
        <dbReference type="Proteomes" id="UP000708148"/>
    </source>
</evidence>
<dbReference type="InterPro" id="IPR039333">
    <property type="entry name" value="PYM1"/>
</dbReference>
<dbReference type="GO" id="GO:0003723">
    <property type="term" value="F:RNA binding"/>
    <property type="evidence" value="ECO:0007669"/>
    <property type="project" value="TreeGrafter"/>
</dbReference>
<evidence type="ECO:0000259" key="2">
    <source>
        <dbReference type="SMART" id="SM01273"/>
    </source>
</evidence>
<dbReference type="GO" id="GO:0035145">
    <property type="term" value="C:exon-exon junction complex"/>
    <property type="evidence" value="ECO:0007669"/>
    <property type="project" value="TreeGrafter"/>
</dbReference>
<evidence type="ECO:0000313" key="3">
    <source>
        <dbReference type="EMBL" id="CAD7695428.1"/>
    </source>
</evidence>
<sequence>MSGEALRYARKAGGERVIPASRRPDGTWRKERRVKEGYLPQEEQPLYTAKGALNRRGVPQCPGLEDDAERIADAQPQKSKSAKRNERRKQKRLEKKDADDDDAFEGGEADASVSKLTEDIGNLSVHPSVQSCPAEGARNEEQQSDEQQASVLKKSRALKKKLRECEALVKKREDGTALLPQEELKLERMGEWAQELQALLDGSSG</sequence>
<dbReference type="SUPFAM" id="SSF101931">
    <property type="entry name" value="Pym (Within the bgcn gene intron protein, WIBG), N-terminal domain"/>
    <property type="match status" value="1"/>
</dbReference>
<dbReference type="EMBL" id="CAJHUC010000343">
    <property type="protein sequence ID" value="CAD7695428.1"/>
    <property type="molecule type" value="Genomic_DNA"/>
</dbReference>
<evidence type="ECO:0000256" key="1">
    <source>
        <dbReference type="SAM" id="MobiDB-lite"/>
    </source>
</evidence>